<gene>
    <name evidence="2" type="ORF">F9C07_2104354</name>
</gene>
<keyword evidence="1" id="KW-0472">Membrane</keyword>
<evidence type="ECO:0000313" key="3">
    <source>
        <dbReference type="Proteomes" id="UP000596276"/>
    </source>
</evidence>
<protein>
    <submittedName>
        <fullName evidence="2">Uncharacterized protein</fullName>
    </submittedName>
</protein>
<dbReference type="Proteomes" id="UP000596276">
    <property type="component" value="Chromosome 3"/>
</dbReference>
<keyword evidence="1" id="KW-0812">Transmembrane</keyword>
<accession>A0A7U2MKM4</accession>
<keyword evidence="1" id="KW-1133">Transmembrane helix</keyword>
<keyword evidence="3" id="KW-1185">Reference proteome</keyword>
<evidence type="ECO:0000313" key="2">
    <source>
        <dbReference type="EMBL" id="QRD85428.1"/>
    </source>
</evidence>
<organism evidence="2 3">
    <name type="scientific">Aspergillus flavus (strain ATCC 200026 / FGSC A1120 / IAM 13836 / NRRL 3357 / JCM 12722 / SRRC 167)</name>
    <dbReference type="NCBI Taxonomy" id="332952"/>
    <lineage>
        <taxon>Eukaryota</taxon>
        <taxon>Fungi</taxon>
        <taxon>Dikarya</taxon>
        <taxon>Ascomycota</taxon>
        <taxon>Pezizomycotina</taxon>
        <taxon>Eurotiomycetes</taxon>
        <taxon>Eurotiomycetidae</taxon>
        <taxon>Eurotiales</taxon>
        <taxon>Aspergillaceae</taxon>
        <taxon>Aspergillus</taxon>
        <taxon>Aspergillus subgen. Circumdati</taxon>
    </lineage>
</organism>
<sequence length="174" mass="19617">MDSLGNSVFSLPSWMFQFHQAGLLATICLLGTGWDSVLYLLNIHLDSPITHQPRSELPHLSLSIMPGTVGRPRDKRQISFMIHMRLSRTDSCLLHPPHACHRGQVQEQADATTPWYDFTALSHDTPSVTREQPLPLAAPWQAQLAKKTPPHRSEAKMIVRKLTQGYGQQDTVLY</sequence>
<name>A0A7U2MKM4_ASPFN</name>
<dbReference type="AlphaFoldDB" id="A0A7U2MKM4"/>
<dbReference type="EMBL" id="CP044620">
    <property type="protein sequence ID" value="QRD85428.1"/>
    <property type="molecule type" value="Genomic_DNA"/>
</dbReference>
<feature type="transmembrane region" description="Helical" evidence="1">
    <location>
        <begin position="20"/>
        <end position="41"/>
    </location>
</feature>
<proteinExistence type="predicted"/>
<evidence type="ECO:0000256" key="1">
    <source>
        <dbReference type="SAM" id="Phobius"/>
    </source>
</evidence>
<reference evidence="3" key="1">
    <citation type="journal article" date="2021" name="G3 (Bethesda)">
        <title>Chromosome assembled and annotated genome sequence of Aspergillus flavus NRRL 3357.</title>
        <authorList>
            <person name="Skerker J.M."/>
            <person name="Pianalto K.M."/>
            <person name="Mondo S.J."/>
            <person name="Yang K."/>
            <person name="Arkin A.P."/>
            <person name="Keller N.P."/>
            <person name="Grigoriev I.V."/>
            <person name="Louise Glass N.L."/>
        </authorList>
    </citation>
    <scope>NUCLEOTIDE SEQUENCE [LARGE SCALE GENOMIC DNA]</scope>
    <source>
        <strain evidence="3">ATCC 200026 / FGSC A1120 / IAM 13836 / NRRL 3357 / JCM 12722 / SRRC 167</strain>
    </source>
</reference>
<dbReference type="VEuPathDB" id="FungiDB:F9C07_2104354"/>